<dbReference type="KEGG" id="pno:SNOG_06994"/>
<dbReference type="RefSeq" id="XP_001797352.1">
    <property type="nucleotide sequence ID" value="XM_001797300.1"/>
</dbReference>
<proteinExistence type="predicted"/>
<dbReference type="Proteomes" id="UP000001055">
    <property type="component" value="Unassembled WGS sequence"/>
</dbReference>
<sequence length="116" mass="12935">MNSLALNNPPLGRRSSRYLRPICLEFVLYSETEGKEVEDPRVGLAKDLTLLKVLIGLLEPKFLGGSASLNICVVIDAQNGSSTDRESEVQTEKKQRMDRKYETETRSIVAVGVCDY</sequence>
<evidence type="ECO:0000313" key="1">
    <source>
        <dbReference type="EMBL" id="EAT85645.1"/>
    </source>
</evidence>
<dbReference type="AlphaFoldDB" id="Q0UMM0"/>
<reference evidence="2" key="1">
    <citation type="journal article" date="2007" name="Plant Cell">
        <title>Dothideomycete-plant interactions illuminated by genome sequencing and EST analysis of the wheat pathogen Stagonospora nodorum.</title>
        <authorList>
            <person name="Hane J.K."/>
            <person name="Lowe R.G."/>
            <person name="Solomon P.S."/>
            <person name="Tan K.C."/>
            <person name="Schoch C.L."/>
            <person name="Spatafora J.W."/>
            <person name="Crous P.W."/>
            <person name="Kodira C."/>
            <person name="Birren B.W."/>
            <person name="Galagan J.E."/>
            <person name="Torriani S.F."/>
            <person name="McDonald B.A."/>
            <person name="Oliver R.P."/>
        </authorList>
    </citation>
    <scope>NUCLEOTIDE SEQUENCE [LARGE SCALE GENOMIC DNA]</scope>
    <source>
        <strain evidence="2">SN15 / ATCC MYA-4574 / FGSC 10173</strain>
    </source>
</reference>
<dbReference type="InParanoid" id="Q0UMM0"/>
<gene>
    <name evidence="1" type="ORF">SNOG_06994</name>
</gene>
<protein>
    <submittedName>
        <fullName evidence="1">Uncharacterized protein</fullName>
    </submittedName>
</protein>
<evidence type="ECO:0000313" key="2">
    <source>
        <dbReference type="Proteomes" id="UP000001055"/>
    </source>
</evidence>
<dbReference type="EMBL" id="CH445334">
    <property type="protein sequence ID" value="EAT85645.1"/>
    <property type="molecule type" value="Genomic_DNA"/>
</dbReference>
<accession>Q0UMM0</accession>
<organism evidence="1 2">
    <name type="scientific">Phaeosphaeria nodorum (strain SN15 / ATCC MYA-4574 / FGSC 10173)</name>
    <name type="common">Glume blotch fungus</name>
    <name type="synonym">Parastagonospora nodorum</name>
    <dbReference type="NCBI Taxonomy" id="321614"/>
    <lineage>
        <taxon>Eukaryota</taxon>
        <taxon>Fungi</taxon>
        <taxon>Dikarya</taxon>
        <taxon>Ascomycota</taxon>
        <taxon>Pezizomycotina</taxon>
        <taxon>Dothideomycetes</taxon>
        <taxon>Pleosporomycetidae</taxon>
        <taxon>Pleosporales</taxon>
        <taxon>Pleosporineae</taxon>
        <taxon>Phaeosphaeriaceae</taxon>
        <taxon>Parastagonospora</taxon>
    </lineage>
</organism>
<name>Q0UMM0_PHANO</name>
<dbReference type="GeneID" id="5974242"/>
<dbReference type="HOGENOM" id="CLU_2097676_0_0_1"/>